<organism evidence="1">
    <name type="scientific">Leucothrix mucor</name>
    <dbReference type="NCBI Taxonomy" id="45248"/>
    <lineage>
        <taxon>Bacteria</taxon>
        <taxon>Pseudomonadati</taxon>
        <taxon>Pseudomonadota</taxon>
        <taxon>Gammaproteobacteria</taxon>
        <taxon>Thiotrichales</taxon>
        <taxon>Thiotrichaceae</taxon>
        <taxon>Leucothrix</taxon>
    </lineage>
</organism>
<dbReference type="InterPro" id="IPR024079">
    <property type="entry name" value="MetalloPept_cat_dom_sf"/>
</dbReference>
<evidence type="ECO:0000313" key="1">
    <source>
        <dbReference type="EMBL" id="HFC92429.1"/>
    </source>
</evidence>
<sequence>MKHILYFFLFLIVLIVKTSAVAVEKTSIWSDVDTPSTTKQARNRQQGRWLMLDARRLLEQLNTAPDETGSQKIARQVTLQIALPLPSGETELVSVETSSIMESALAEKYPQMQTWKVHGTDNVLSGRLDFTPAGFHAILSLTNGEMVFIDPEIIAGTSYYLSQQRPSTHSSTHQCKLNNTVLKQNRSTDLQPSLAKSASSVFQTYRLAVATTGEYTHFFGGTVAEGLAAVVTTINRVNEIYERDLSIRLILVAQNDQIIYTNSFFDPYTNSSSDQASDENQINLDDVIGRNHYDIGHVFGTGEGGIAVLDAACQNGLKAIGATGLASPNNDVFYIDFVAHELGHQLGAEHTFNGTKGNCAARNASTAYEPGSGSTIMAYAGICGADNLQKNTDAVFHSASIQQIMRYTREGKGASCAKIKTLNNTQPEVDAGKNYTLPARTPFLLSARATDADNDALTYAWDQMDLGAASSPDIDKGSNPIIRSYLPSKSAQRSIPKLSDVLAGTKTKGEILPTTSRTLKFNVVVRDGKGGVASDGIQLRVHDTGSAFSIREPNASTTIKRKQKLSIVWNVANTDASPINCAKVDIALSTNGGEHFAMLKRNVQNDGSEEITIPAETKESTRARLKISCSNNIFFALSPANFTISDNAKETPTTKKKSTGLILPQLLLLFLLLACIQGIRRFKL</sequence>
<dbReference type="Pfam" id="PF13583">
    <property type="entry name" value="Reprolysin_4"/>
    <property type="match status" value="1"/>
</dbReference>
<gene>
    <name evidence="1" type="ORF">ENJ51_06415</name>
</gene>
<comment type="caution">
    <text evidence="1">The sequence shown here is derived from an EMBL/GenBank/DDBJ whole genome shotgun (WGS) entry which is preliminary data.</text>
</comment>
<dbReference type="InterPro" id="IPR013783">
    <property type="entry name" value="Ig-like_fold"/>
</dbReference>
<dbReference type="GO" id="GO:0008237">
    <property type="term" value="F:metallopeptidase activity"/>
    <property type="evidence" value="ECO:0007669"/>
    <property type="project" value="InterPro"/>
</dbReference>
<reference evidence="1" key="1">
    <citation type="journal article" date="2020" name="mSystems">
        <title>Genome- and Community-Level Interaction Insights into Carbon Utilization and Element Cycling Functions of Hydrothermarchaeota in Hydrothermal Sediment.</title>
        <authorList>
            <person name="Zhou Z."/>
            <person name="Liu Y."/>
            <person name="Xu W."/>
            <person name="Pan J."/>
            <person name="Luo Z.H."/>
            <person name="Li M."/>
        </authorList>
    </citation>
    <scope>NUCLEOTIDE SEQUENCE [LARGE SCALE GENOMIC DNA]</scope>
    <source>
        <strain evidence="1">HyVt-493</strain>
    </source>
</reference>
<dbReference type="Proteomes" id="UP000885750">
    <property type="component" value="Unassembled WGS sequence"/>
</dbReference>
<proteinExistence type="predicted"/>
<dbReference type="Gene3D" id="2.60.40.10">
    <property type="entry name" value="Immunoglobulins"/>
    <property type="match status" value="1"/>
</dbReference>
<protein>
    <recommendedName>
        <fullName evidence="2">Peptidase M12B domain-containing protein</fullName>
    </recommendedName>
</protein>
<name>A0A7V2SZQ5_LEUMU</name>
<dbReference type="EMBL" id="DRMS01000240">
    <property type="protein sequence ID" value="HFC92429.1"/>
    <property type="molecule type" value="Genomic_DNA"/>
</dbReference>
<accession>A0A7V2SZQ5</accession>
<dbReference type="PANTHER" id="PTHR11905:SF136">
    <property type="entry name" value="DISINTEGRIN AND METALLOPROTEINASE DOMAIN-CONTAINING PROTEIN 9"/>
    <property type="match status" value="1"/>
</dbReference>
<dbReference type="AlphaFoldDB" id="A0A7V2SZQ5"/>
<dbReference type="GO" id="GO:0005886">
    <property type="term" value="C:plasma membrane"/>
    <property type="evidence" value="ECO:0007669"/>
    <property type="project" value="TreeGrafter"/>
</dbReference>
<dbReference type="SUPFAM" id="SSF55486">
    <property type="entry name" value="Metalloproteases ('zincins'), catalytic domain"/>
    <property type="match status" value="1"/>
</dbReference>
<evidence type="ECO:0008006" key="2">
    <source>
        <dbReference type="Google" id="ProtNLM"/>
    </source>
</evidence>
<dbReference type="Gene3D" id="3.40.390.10">
    <property type="entry name" value="Collagenase (Catalytic Domain)"/>
    <property type="match status" value="1"/>
</dbReference>
<dbReference type="PANTHER" id="PTHR11905">
    <property type="entry name" value="ADAM A DISINTEGRIN AND METALLOPROTEASE DOMAIN"/>
    <property type="match status" value="1"/>
</dbReference>